<proteinExistence type="inferred from homology"/>
<dbReference type="AlphaFoldDB" id="A0A438NJG8"/>
<dbReference type="GO" id="GO:0005506">
    <property type="term" value="F:iron ion binding"/>
    <property type="evidence" value="ECO:0007669"/>
    <property type="project" value="InterPro"/>
</dbReference>
<dbReference type="PROSITE" id="PS00086">
    <property type="entry name" value="CYTOCHROME_P450"/>
    <property type="match status" value="1"/>
</dbReference>
<dbReference type="GO" id="GO:0016705">
    <property type="term" value="F:oxidoreductase activity, acting on paired donors, with incorporation or reduction of molecular oxygen"/>
    <property type="evidence" value="ECO:0007669"/>
    <property type="project" value="InterPro"/>
</dbReference>
<dbReference type="VEuPathDB" id="FungiDB:PV10_04049"/>
<dbReference type="Gene3D" id="1.10.630.10">
    <property type="entry name" value="Cytochrome P450"/>
    <property type="match status" value="1"/>
</dbReference>
<dbReference type="InterPro" id="IPR036396">
    <property type="entry name" value="Cyt_P450_sf"/>
</dbReference>
<dbReference type="InterPro" id="IPR017972">
    <property type="entry name" value="Cyt_P450_CS"/>
</dbReference>
<dbReference type="CDD" id="cd11065">
    <property type="entry name" value="CYP64-like"/>
    <property type="match status" value="1"/>
</dbReference>
<dbReference type="InterPro" id="IPR002401">
    <property type="entry name" value="Cyt_P450_E_grp-I"/>
</dbReference>
<sequence>MALLDMLKEASLPGTLVVLVVATTAILVLRRLVSGNQAVPPGAKPLPGPKGWPIVGNALDIPKSHAWFKFKEWADEYGPIYQAEAFGTTLVIISKESIANELLGLRGANYSDRPALHMTRLITDGGFLGAIGWTDYWRRARKFAQSMLSTTIVQQSVGKQTTEARQMVIDLVQEPSKYAYWLERAGVMTSIKQIYGLTVDRGQAEEEHVRQICDYMHEIDRTASPGMYLVEFIPWLMYLPSWLAPFKREARRIAKGHWEYLFPLLQQQKDKYEGHVPESPESYARRYLASPQDWKLSDREMVWTLSSIYGGASGTSSTAMQSIILNTCLFPEWQDRMQREIDDAVGDGQLPTYDDFSRLPTVRAVIKESLRWRPVLSGGFPHAVVKDDVFEGYHIPKGAVVIPNQWAILRDEEQYPEPDSFRPERWLEPKYPTYQEPLTKYPNLKRFAGFGHGRRICPGLEVAEQALFLEVASLYWACNIRRAKNTVGEEIELPWYDYTGVSISCPRKFPFTVEEHREGRLKMMEEAVTADHAREMVEQRGKKK</sequence>
<evidence type="ECO:0000313" key="8">
    <source>
        <dbReference type="Proteomes" id="UP000288859"/>
    </source>
</evidence>
<dbReference type="Proteomes" id="UP000288859">
    <property type="component" value="Unassembled WGS sequence"/>
</dbReference>
<dbReference type="InterPro" id="IPR050364">
    <property type="entry name" value="Cytochrome_P450_fung"/>
</dbReference>
<feature type="binding site" description="axial binding residue" evidence="5">
    <location>
        <position position="457"/>
    </location>
    <ligand>
        <name>heme</name>
        <dbReference type="ChEBI" id="CHEBI:30413"/>
    </ligand>
    <ligandPart>
        <name>Fe</name>
        <dbReference type="ChEBI" id="CHEBI:18248"/>
    </ligandPart>
</feature>
<name>A0A438NJG8_EXOME</name>
<keyword evidence="3 6" id="KW-0560">Oxidoreductase</keyword>
<comment type="caution">
    <text evidence="7">The sequence shown here is derived from an EMBL/GenBank/DDBJ whole genome shotgun (WGS) entry which is preliminary data.</text>
</comment>
<gene>
    <name evidence="7" type="ORF">B0A52_00235</name>
</gene>
<dbReference type="GO" id="GO:0020037">
    <property type="term" value="F:heme binding"/>
    <property type="evidence" value="ECO:0007669"/>
    <property type="project" value="InterPro"/>
</dbReference>
<evidence type="ECO:0000256" key="3">
    <source>
        <dbReference type="ARBA" id="ARBA00023002"/>
    </source>
</evidence>
<evidence type="ECO:0000256" key="2">
    <source>
        <dbReference type="ARBA" id="ARBA00022723"/>
    </source>
</evidence>
<organism evidence="7 8">
    <name type="scientific">Exophiala mesophila</name>
    <name type="common">Black yeast-like fungus</name>
    <dbReference type="NCBI Taxonomy" id="212818"/>
    <lineage>
        <taxon>Eukaryota</taxon>
        <taxon>Fungi</taxon>
        <taxon>Dikarya</taxon>
        <taxon>Ascomycota</taxon>
        <taxon>Pezizomycotina</taxon>
        <taxon>Eurotiomycetes</taxon>
        <taxon>Chaetothyriomycetidae</taxon>
        <taxon>Chaetothyriales</taxon>
        <taxon>Herpotrichiellaceae</taxon>
        <taxon>Exophiala</taxon>
    </lineage>
</organism>
<evidence type="ECO:0000313" key="7">
    <source>
        <dbReference type="EMBL" id="RVX75878.1"/>
    </source>
</evidence>
<comment type="similarity">
    <text evidence="1 6">Belongs to the cytochrome P450 family.</text>
</comment>
<evidence type="ECO:0000256" key="6">
    <source>
        <dbReference type="RuleBase" id="RU000461"/>
    </source>
</evidence>
<reference evidence="7 8" key="1">
    <citation type="submission" date="2017-03" db="EMBL/GenBank/DDBJ databases">
        <title>Genomes of endolithic fungi from Antarctica.</title>
        <authorList>
            <person name="Coleine C."/>
            <person name="Masonjones S."/>
            <person name="Stajich J.E."/>
        </authorList>
    </citation>
    <scope>NUCLEOTIDE SEQUENCE [LARGE SCALE GENOMIC DNA]</scope>
    <source>
        <strain evidence="7 8">CCFEE 6314</strain>
    </source>
</reference>
<dbReference type="PANTHER" id="PTHR46300">
    <property type="entry name" value="P450, PUTATIVE (EUROFUNG)-RELATED-RELATED"/>
    <property type="match status" value="1"/>
</dbReference>
<dbReference type="EMBL" id="NAJM01000001">
    <property type="protein sequence ID" value="RVX75878.1"/>
    <property type="molecule type" value="Genomic_DNA"/>
</dbReference>
<dbReference type="SUPFAM" id="SSF48264">
    <property type="entry name" value="Cytochrome P450"/>
    <property type="match status" value="1"/>
</dbReference>
<dbReference type="OrthoDB" id="1103324at2759"/>
<comment type="cofactor">
    <cofactor evidence="5">
        <name>heme</name>
        <dbReference type="ChEBI" id="CHEBI:30413"/>
    </cofactor>
</comment>
<keyword evidence="2 5" id="KW-0479">Metal-binding</keyword>
<accession>A0A438NJG8</accession>
<evidence type="ECO:0000256" key="1">
    <source>
        <dbReference type="ARBA" id="ARBA00010617"/>
    </source>
</evidence>
<evidence type="ECO:0000256" key="4">
    <source>
        <dbReference type="ARBA" id="ARBA00023004"/>
    </source>
</evidence>
<dbReference type="PRINTS" id="PR00385">
    <property type="entry name" value="P450"/>
</dbReference>
<protein>
    <recommendedName>
        <fullName evidence="9">Cytochrome P450</fullName>
    </recommendedName>
</protein>
<keyword evidence="5 6" id="KW-0349">Heme</keyword>
<evidence type="ECO:0000256" key="5">
    <source>
        <dbReference type="PIRSR" id="PIRSR602401-1"/>
    </source>
</evidence>
<evidence type="ECO:0008006" key="9">
    <source>
        <dbReference type="Google" id="ProtNLM"/>
    </source>
</evidence>
<dbReference type="PRINTS" id="PR00463">
    <property type="entry name" value="EP450I"/>
</dbReference>
<keyword evidence="4 5" id="KW-0408">Iron</keyword>
<dbReference type="InterPro" id="IPR001128">
    <property type="entry name" value="Cyt_P450"/>
</dbReference>
<dbReference type="GO" id="GO:0004497">
    <property type="term" value="F:monooxygenase activity"/>
    <property type="evidence" value="ECO:0007669"/>
    <property type="project" value="UniProtKB-KW"/>
</dbReference>
<dbReference type="PANTHER" id="PTHR46300:SF8">
    <property type="entry name" value="CYTOCHROME P450 2E1"/>
    <property type="match status" value="1"/>
</dbReference>
<keyword evidence="6" id="KW-0503">Monooxygenase</keyword>
<dbReference type="Pfam" id="PF00067">
    <property type="entry name" value="p450"/>
    <property type="match status" value="1"/>
</dbReference>